<gene>
    <name evidence="2" type="ORF">FHX80_114773</name>
    <name evidence="3" type="ORF">OIE64_07900</name>
</gene>
<dbReference type="Proteomes" id="UP000318186">
    <property type="component" value="Unassembled WGS sequence"/>
</dbReference>
<protein>
    <recommendedName>
        <fullName evidence="6">UTRA domain-containing protein</fullName>
    </recommendedName>
</protein>
<accession>A0A561V3U7</accession>
<sequence length="137" mass="14324">MRTLTASTGVVLEYDWWAFSAIGADIADADLLGMPAGPLVREGVSCTLGGEPALYVRRRIKGERARFRAAEAPWRQIDPPPLEGRGHAEATPPGPGASGPPRRAAAVTSPAASAGRRLEPRRAGRAFGVSGRVVEAG</sequence>
<dbReference type="OrthoDB" id="7363114at2"/>
<keyword evidence="5" id="KW-1185">Reference proteome</keyword>
<reference evidence="3 5" key="2">
    <citation type="submission" date="2022-10" db="EMBL/GenBank/DDBJ databases">
        <title>The complete genomes of actinobacterial strains from the NBC collection.</title>
        <authorList>
            <person name="Joergensen T.S."/>
            <person name="Alvarez Arevalo M."/>
            <person name="Sterndorff E.B."/>
            <person name="Faurdal D."/>
            <person name="Vuksanovic O."/>
            <person name="Mourched A.-S."/>
            <person name="Charusanti P."/>
            <person name="Shaw S."/>
            <person name="Blin K."/>
            <person name="Weber T."/>
        </authorList>
    </citation>
    <scope>NUCLEOTIDE SEQUENCE [LARGE SCALE GENOMIC DNA]</scope>
    <source>
        <strain evidence="3 5">NBC 01769</strain>
    </source>
</reference>
<name>A0A561V3U7_9ACTN</name>
<feature type="region of interest" description="Disordered" evidence="1">
    <location>
        <begin position="71"/>
        <end position="137"/>
    </location>
</feature>
<evidence type="ECO:0008006" key="6">
    <source>
        <dbReference type="Google" id="ProtNLM"/>
    </source>
</evidence>
<feature type="compositionally biased region" description="Low complexity" evidence="1">
    <location>
        <begin position="99"/>
        <end position="114"/>
    </location>
</feature>
<dbReference type="EMBL" id="CP109114">
    <property type="protein sequence ID" value="WSC12767.1"/>
    <property type="molecule type" value="Genomic_DNA"/>
</dbReference>
<evidence type="ECO:0000313" key="4">
    <source>
        <dbReference type="Proteomes" id="UP000318186"/>
    </source>
</evidence>
<evidence type="ECO:0000313" key="5">
    <source>
        <dbReference type="Proteomes" id="UP001330827"/>
    </source>
</evidence>
<evidence type="ECO:0000256" key="1">
    <source>
        <dbReference type="SAM" id="MobiDB-lite"/>
    </source>
</evidence>
<organism evidence="2 4">
    <name type="scientific">Streptomyces brevispora</name>
    <dbReference type="NCBI Taxonomy" id="887462"/>
    <lineage>
        <taxon>Bacteria</taxon>
        <taxon>Bacillati</taxon>
        <taxon>Actinomycetota</taxon>
        <taxon>Actinomycetes</taxon>
        <taxon>Kitasatosporales</taxon>
        <taxon>Streptomycetaceae</taxon>
        <taxon>Streptomyces</taxon>
    </lineage>
</organism>
<evidence type="ECO:0000313" key="2">
    <source>
        <dbReference type="EMBL" id="TWG06278.1"/>
    </source>
</evidence>
<dbReference type="EMBL" id="VIWW01000001">
    <property type="protein sequence ID" value="TWG06278.1"/>
    <property type="molecule type" value="Genomic_DNA"/>
</dbReference>
<dbReference type="AlphaFoldDB" id="A0A561V3U7"/>
<dbReference type="RefSeq" id="WP_145766084.1">
    <property type="nucleotide sequence ID" value="NZ_CP109114.1"/>
</dbReference>
<reference evidence="2 4" key="1">
    <citation type="submission" date="2019-06" db="EMBL/GenBank/DDBJ databases">
        <title>Sequencing the genomes of 1000 actinobacteria strains.</title>
        <authorList>
            <person name="Klenk H.-P."/>
        </authorList>
    </citation>
    <scope>NUCLEOTIDE SEQUENCE [LARGE SCALE GENOMIC DNA]</scope>
    <source>
        <strain evidence="2 4">DSM 42059</strain>
    </source>
</reference>
<dbReference type="Proteomes" id="UP001330827">
    <property type="component" value="Chromosome"/>
</dbReference>
<proteinExistence type="predicted"/>
<evidence type="ECO:0000313" key="3">
    <source>
        <dbReference type="EMBL" id="WSC12767.1"/>
    </source>
</evidence>